<keyword evidence="10" id="KW-1185">Reference proteome</keyword>
<evidence type="ECO:0000256" key="5">
    <source>
        <dbReference type="ARBA" id="ARBA00041900"/>
    </source>
</evidence>
<evidence type="ECO:0000256" key="3">
    <source>
        <dbReference type="ARBA" id="ARBA00038194"/>
    </source>
</evidence>
<dbReference type="Gene3D" id="3.50.50.60">
    <property type="entry name" value="FAD/NAD(P)-binding domain"/>
    <property type="match status" value="1"/>
</dbReference>
<evidence type="ECO:0000256" key="7">
    <source>
        <dbReference type="ARBA" id="ARBA00048532"/>
    </source>
</evidence>
<dbReference type="InterPro" id="IPR036188">
    <property type="entry name" value="FAD/NAD-bd_sf"/>
</dbReference>
<evidence type="ECO:0000256" key="2">
    <source>
        <dbReference type="ARBA" id="ARBA00037901"/>
    </source>
</evidence>
<dbReference type="Proteomes" id="UP000054526">
    <property type="component" value="Unassembled WGS sequence"/>
</dbReference>
<dbReference type="RefSeq" id="WP_041061752.1">
    <property type="nucleotide sequence ID" value="NZ_JXAL01000008.1"/>
</dbReference>
<dbReference type="SUPFAM" id="SSF51905">
    <property type="entry name" value="FAD/NAD(P)-binding domain"/>
    <property type="match status" value="1"/>
</dbReference>
<comment type="pathway">
    <text evidence="2">Carotenoid biosynthesis; staphyloxanthin biosynthesis; staphyloxanthin from farnesyl diphosphate: step 3/5.</text>
</comment>
<accession>A0ABR5A5Y4</accession>
<dbReference type="InterPro" id="IPR002937">
    <property type="entry name" value="Amino_oxidase"/>
</dbReference>
<evidence type="ECO:0000256" key="6">
    <source>
        <dbReference type="ARBA" id="ARBA00042619"/>
    </source>
</evidence>
<comment type="caution">
    <text evidence="9">The sequence shown here is derived from an EMBL/GenBank/DDBJ whole genome shotgun (WGS) entry which is preliminary data.</text>
</comment>
<evidence type="ECO:0000313" key="10">
    <source>
        <dbReference type="Proteomes" id="UP000054526"/>
    </source>
</evidence>
<evidence type="ECO:0000313" key="9">
    <source>
        <dbReference type="EMBL" id="KIL36464.1"/>
    </source>
</evidence>
<keyword evidence="1" id="KW-0560">Oxidoreductase</keyword>
<feature type="domain" description="Amine oxidase" evidence="8">
    <location>
        <begin position="13"/>
        <end position="251"/>
    </location>
</feature>
<dbReference type="PANTHER" id="PTHR43734">
    <property type="entry name" value="PHYTOENE DESATURASE"/>
    <property type="match status" value="1"/>
</dbReference>
<sequence length="434" mass="47617">MKNYDAAVIGGGLAGLIVAIDLAEGGRSVAVLERSDRMGGRAITVNKNGALFNLGGHALYRGGEAYQILHSYGLKLSGKKPSVKGLAIWGDKVMPMPGDAAGMLSSPLLTWSGKMELMGLMLKIYKTHADQLPLMSLRDWAEKEIRDPMVRHVFYSLCRTSTYVHDPDYQSAGPVLLQVQRALKSGVLYLDGGWQTIVEQLREKAIRLGVDLLANKNVVEIQQEEGCVRRLRFADDSTLSISHVISTLSPSDTFRLTRGAEHTVLRRWKDEARPAMAACLDLGLRRLPVPDRNFALGIDQPVFFTNHSRAAKLSDNGTLVIHLMKYNGPGESDPKADLSLLEQTMTRLHPGWEQEVVARQYLPNIAVVHDYVHLGRSVPSIGPSVPEIQGLYVAGDWVSHGEMLADAAAASGRRAAREMMQNLVTREPAVLAAR</sequence>
<reference evidence="9 10" key="1">
    <citation type="submission" date="2014-12" db="EMBL/GenBank/DDBJ databases">
        <title>Draft genome sequence of Cohnella kolymensis strain B-2846.</title>
        <authorList>
            <person name="Karlyshev A.V."/>
            <person name="Kudryashova E.B."/>
        </authorList>
    </citation>
    <scope>NUCLEOTIDE SEQUENCE [LARGE SCALE GENOMIC DNA]</scope>
    <source>
        <strain evidence="9 10">VKM B-2846</strain>
    </source>
</reference>
<dbReference type="PANTHER" id="PTHR43734:SF7">
    <property type="entry name" value="4,4'-DIAPONEUROSPORENE OXYGENASE"/>
    <property type="match status" value="1"/>
</dbReference>
<dbReference type="EMBL" id="JXAL01000008">
    <property type="protein sequence ID" value="KIL36464.1"/>
    <property type="molecule type" value="Genomic_DNA"/>
</dbReference>
<evidence type="ECO:0000256" key="4">
    <source>
        <dbReference type="ARBA" id="ARBA00039159"/>
    </source>
</evidence>
<dbReference type="Pfam" id="PF01593">
    <property type="entry name" value="Amino_oxidase"/>
    <property type="match status" value="1"/>
</dbReference>
<protein>
    <recommendedName>
        <fullName evidence="4">4,4'-diaponeurosporene oxygenase</fullName>
    </recommendedName>
    <alternativeName>
        <fullName evidence="5">4,4'-diaponeurosporene oxidase</fullName>
    </alternativeName>
    <alternativeName>
        <fullName evidence="6">Carotenoid oxidase</fullName>
    </alternativeName>
</protein>
<comment type="similarity">
    <text evidence="3">Belongs to the carotenoid/retinoid oxidoreductase family. CrtP subfamily.</text>
</comment>
<organism evidence="9 10">
    <name type="scientific">Cohnella kolymensis</name>
    <dbReference type="NCBI Taxonomy" id="1590652"/>
    <lineage>
        <taxon>Bacteria</taxon>
        <taxon>Bacillati</taxon>
        <taxon>Bacillota</taxon>
        <taxon>Bacilli</taxon>
        <taxon>Bacillales</taxon>
        <taxon>Paenibacillaceae</taxon>
        <taxon>Cohnella</taxon>
    </lineage>
</organism>
<evidence type="ECO:0000256" key="1">
    <source>
        <dbReference type="ARBA" id="ARBA00023002"/>
    </source>
</evidence>
<evidence type="ECO:0000259" key="8">
    <source>
        <dbReference type="Pfam" id="PF01593"/>
    </source>
</evidence>
<dbReference type="Gene3D" id="3.90.660.50">
    <property type="match status" value="1"/>
</dbReference>
<proteinExistence type="inferred from homology"/>
<comment type="catalytic activity">
    <reaction evidence="7">
        <text>all-trans-4,4'-diaponeurosporene + 2 AH2 + 2 O2 = 4,4'-diaponeurosporenal + 2 A + 3 H2O</text>
        <dbReference type="Rhea" id="RHEA:56104"/>
        <dbReference type="ChEBI" id="CHEBI:13193"/>
        <dbReference type="ChEBI" id="CHEBI:15377"/>
        <dbReference type="ChEBI" id="CHEBI:15379"/>
        <dbReference type="ChEBI" id="CHEBI:17499"/>
        <dbReference type="ChEBI" id="CHEBI:62743"/>
        <dbReference type="ChEBI" id="CHEBI:79065"/>
    </reaction>
</comment>
<gene>
    <name evidence="9" type="ORF">SD71_07605</name>
</gene>
<name>A0ABR5A5Y4_9BACL</name>